<reference evidence="3" key="1">
    <citation type="submission" date="2016-10" db="EMBL/GenBank/DDBJ databases">
        <authorList>
            <person name="Varghese N."/>
            <person name="Submissions S."/>
        </authorList>
    </citation>
    <scope>NUCLEOTIDE SEQUENCE [LARGE SCALE GENOMIC DNA]</scope>
    <source>
        <strain evidence="3">DSM 17908</strain>
    </source>
</reference>
<evidence type="ECO:0000313" key="3">
    <source>
        <dbReference type="Proteomes" id="UP000198919"/>
    </source>
</evidence>
<dbReference type="RefSeq" id="WP_092510859.1">
    <property type="nucleotide sequence ID" value="NZ_CAWNQB010000078.1"/>
</dbReference>
<evidence type="ECO:0000313" key="2">
    <source>
        <dbReference type="EMBL" id="SFJ45934.1"/>
    </source>
</evidence>
<dbReference type="OrthoDB" id="6445774at2"/>
<evidence type="ECO:0000313" key="1">
    <source>
        <dbReference type="EMBL" id="PHM39906.1"/>
    </source>
</evidence>
<proteinExistence type="predicted"/>
<dbReference type="Proteomes" id="UP000224607">
    <property type="component" value="Unassembled WGS sequence"/>
</dbReference>
<protein>
    <submittedName>
        <fullName evidence="2">Uncharacterized protein</fullName>
    </submittedName>
</protein>
<name>A0A1I3RH42_9GAMM</name>
<keyword evidence="4" id="KW-1185">Reference proteome</keyword>
<accession>A0A1I3RH42</accession>
<reference evidence="1 4" key="3">
    <citation type="journal article" date="2017" name="Nat. Microbiol.">
        <title>Natural product diversity associated with the nematode symbionts Photorhabdus and Xenorhabdus.</title>
        <authorList>
            <person name="Tobias N.J."/>
            <person name="Wolff H."/>
            <person name="Djahanschiri B."/>
            <person name="Grundmann F."/>
            <person name="Kronenwerth M."/>
            <person name="Shi Y.M."/>
            <person name="Simonyi S."/>
            <person name="Grun P."/>
            <person name="Shapiro-Ilan D."/>
            <person name="Pidot S.J."/>
            <person name="Stinear T.P."/>
            <person name="Ebersberger I."/>
            <person name="Bode H.B."/>
        </authorList>
    </citation>
    <scope>NUCLEOTIDE SEQUENCE [LARGE SCALE GENOMIC DNA]</scope>
    <source>
        <strain evidence="1 4">DSM 17908</strain>
    </source>
</reference>
<sequence>MSENSYVPQQNDHYEKKSIQSDEEYVDYYRVRIIQLETHKLFEDAAKNNVEVIFRDRYGDVQSAFYLANPDGQIEGEAVFRTLLLALHHDLKISLITDHHVGQFGERYITGVIIDTKLI</sequence>
<gene>
    <name evidence="2" type="ORF">SAMN05421680_109147</name>
    <name evidence="1" type="ORF">Xmau_02512</name>
</gene>
<dbReference type="Proteomes" id="UP000198919">
    <property type="component" value="Unassembled WGS sequence"/>
</dbReference>
<organism evidence="2 3">
    <name type="scientific">Xenorhabdus mauleonii</name>
    <dbReference type="NCBI Taxonomy" id="351675"/>
    <lineage>
        <taxon>Bacteria</taxon>
        <taxon>Pseudomonadati</taxon>
        <taxon>Pseudomonadota</taxon>
        <taxon>Gammaproteobacteria</taxon>
        <taxon>Enterobacterales</taxon>
        <taxon>Morganellaceae</taxon>
        <taxon>Xenorhabdus</taxon>
    </lineage>
</organism>
<reference evidence="2" key="2">
    <citation type="submission" date="2016-10" db="EMBL/GenBank/DDBJ databases">
        <authorList>
            <person name="de Groot N.N."/>
        </authorList>
    </citation>
    <scope>NUCLEOTIDE SEQUENCE [LARGE SCALE GENOMIC DNA]</scope>
    <source>
        <strain evidence="2">DSM 17908</strain>
    </source>
</reference>
<dbReference type="AlphaFoldDB" id="A0A1I3RH42"/>
<evidence type="ECO:0000313" key="4">
    <source>
        <dbReference type="Proteomes" id="UP000224607"/>
    </source>
</evidence>
<dbReference type="EMBL" id="NITY01000008">
    <property type="protein sequence ID" value="PHM39906.1"/>
    <property type="molecule type" value="Genomic_DNA"/>
</dbReference>
<dbReference type="EMBL" id="FORG01000009">
    <property type="protein sequence ID" value="SFJ45934.1"/>
    <property type="molecule type" value="Genomic_DNA"/>
</dbReference>